<dbReference type="OrthoDB" id="423533at2759"/>
<keyword evidence="4" id="KW-0548">Nucleotidyltransferase</keyword>
<evidence type="ECO:0000313" key="12">
    <source>
        <dbReference type="Proteomes" id="UP000550086"/>
    </source>
</evidence>
<comment type="caution">
    <text evidence="11">The sequence shown here is derived from an EMBL/GenBank/DDBJ whole genome shotgun (WGS) entry which is preliminary data.</text>
</comment>
<evidence type="ECO:0000256" key="4">
    <source>
        <dbReference type="ARBA" id="ARBA00022695"/>
    </source>
</evidence>
<evidence type="ECO:0000256" key="2">
    <source>
        <dbReference type="ARBA" id="ARBA00022676"/>
    </source>
</evidence>
<reference evidence="11 12" key="1">
    <citation type="submission" date="2019-09" db="EMBL/GenBank/DDBJ databases">
        <title>Bird 10,000 Genomes (B10K) Project - Family phase.</title>
        <authorList>
            <person name="Zhang G."/>
        </authorList>
    </citation>
    <scope>NUCLEOTIDE SEQUENCE [LARGE SCALE GENOMIC DNA]</scope>
    <source>
        <strain evidence="11">B10K-DU-002-59</strain>
        <tissue evidence="11">Muscle</tissue>
    </source>
</reference>
<keyword evidence="8" id="KW-1015">Disulfide bond</keyword>
<dbReference type="InterPro" id="IPR000768">
    <property type="entry name" value="ART"/>
</dbReference>
<dbReference type="Gene3D" id="3.90.176.10">
    <property type="entry name" value="Toxin ADP-ribosyltransferase, Chain A, domain 1"/>
    <property type="match status" value="1"/>
</dbReference>
<dbReference type="GO" id="GO:0016779">
    <property type="term" value="F:nucleotidyltransferase activity"/>
    <property type="evidence" value="ECO:0007669"/>
    <property type="project" value="UniProtKB-KW"/>
</dbReference>
<evidence type="ECO:0000256" key="3">
    <source>
        <dbReference type="ARBA" id="ARBA00022679"/>
    </source>
</evidence>
<keyword evidence="3 10" id="KW-0808">Transferase</keyword>
<comment type="similarity">
    <text evidence="1 10">Belongs to the Arg-specific ADP-ribosyltransferase family.</text>
</comment>
<dbReference type="Pfam" id="PF01129">
    <property type="entry name" value="ART"/>
    <property type="match status" value="1"/>
</dbReference>
<evidence type="ECO:0000256" key="1">
    <source>
        <dbReference type="ARBA" id="ARBA00009558"/>
    </source>
</evidence>
<dbReference type="PROSITE" id="PS51996">
    <property type="entry name" value="TR_MART"/>
    <property type="match status" value="1"/>
</dbReference>
<evidence type="ECO:0000256" key="5">
    <source>
        <dbReference type="ARBA" id="ARBA00022729"/>
    </source>
</evidence>
<keyword evidence="7 10" id="KW-0520">NAD</keyword>
<feature type="non-terminal residue" evidence="11">
    <location>
        <position position="283"/>
    </location>
</feature>
<name>A0A7L2YGN8_JACJC</name>
<accession>A0A7L2YGN8</accession>
<comment type="catalytic activity">
    <reaction evidence="9 10">
        <text>L-arginyl-[protein] + NAD(+) = N(omega)-(ADP-D-ribosyl)-L-arginyl-[protein] + nicotinamide + H(+)</text>
        <dbReference type="Rhea" id="RHEA:19149"/>
        <dbReference type="Rhea" id="RHEA-COMP:10532"/>
        <dbReference type="Rhea" id="RHEA-COMP:15087"/>
        <dbReference type="ChEBI" id="CHEBI:15378"/>
        <dbReference type="ChEBI" id="CHEBI:17154"/>
        <dbReference type="ChEBI" id="CHEBI:29965"/>
        <dbReference type="ChEBI" id="CHEBI:57540"/>
        <dbReference type="ChEBI" id="CHEBI:142554"/>
        <dbReference type="EC" id="2.4.2.31"/>
    </reaction>
</comment>
<evidence type="ECO:0000256" key="8">
    <source>
        <dbReference type="ARBA" id="ARBA00023157"/>
    </source>
</evidence>
<proteinExistence type="inferred from homology"/>
<dbReference type="Proteomes" id="UP000550086">
    <property type="component" value="Unassembled WGS sequence"/>
</dbReference>
<protein>
    <recommendedName>
        <fullName evidence="10">NAD(P)(+)--arginine ADP-ribosyltransferase</fullName>
        <ecNumber evidence="10">2.4.2.31</ecNumber>
    </recommendedName>
    <alternativeName>
        <fullName evidence="10">Mono(ADP-ribosyl)transferase</fullName>
    </alternativeName>
</protein>
<dbReference type="PANTHER" id="PTHR10339">
    <property type="entry name" value="ADP-RIBOSYLTRANSFERASE"/>
    <property type="match status" value="1"/>
</dbReference>
<evidence type="ECO:0000256" key="9">
    <source>
        <dbReference type="ARBA" id="ARBA00047597"/>
    </source>
</evidence>
<dbReference type="GO" id="GO:0044194">
    <property type="term" value="C:cytolytic granule"/>
    <property type="evidence" value="ECO:0007669"/>
    <property type="project" value="UniProtKB-ARBA"/>
</dbReference>
<dbReference type="GO" id="GO:0003950">
    <property type="term" value="F:NAD+ poly-ADP-ribosyltransferase activity"/>
    <property type="evidence" value="ECO:0007669"/>
    <property type="project" value="UniProtKB-ARBA"/>
</dbReference>
<evidence type="ECO:0000313" key="11">
    <source>
        <dbReference type="EMBL" id="NXS93871.1"/>
    </source>
</evidence>
<dbReference type="InterPro" id="IPR050999">
    <property type="entry name" value="ADP-ribosyltransferase_ARG"/>
</dbReference>
<dbReference type="EMBL" id="VZTM01010843">
    <property type="protein sequence ID" value="NXS93871.1"/>
    <property type="molecule type" value="Genomic_DNA"/>
</dbReference>
<dbReference type="EC" id="2.4.2.31" evidence="10"/>
<dbReference type="PROSITE" id="PS01291">
    <property type="entry name" value="ART"/>
    <property type="match status" value="1"/>
</dbReference>
<feature type="non-terminal residue" evidence="11">
    <location>
        <position position="1"/>
    </location>
</feature>
<keyword evidence="12" id="KW-1185">Reference proteome</keyword>
<evidence type="ECO:0000256" key="10">
    <source>
        <dbReference type="RuleBase" id="RU361228"/>
    </source>
</evidence>
<sequence length="283" mass="32881">LVLLLASTLATSNPLHRRDPRAIEEKMLDIACNSFDDQYEGCSHEMEKELAELNSKEFRKNRLYAEAWAKATAKWQERQGRVTLPPALRTEHAVAIMVYTLPGLKKWHKKLYKKFNAAVRVAGRSPREYRDKFHFKVFHFLLTQALSILWDAEPGRCFDVYRGVPDIRFTARLKDVIRFGQFTSTSLQKEKAEDFGTATFFSVNTCYGVPIKNFSYFRNENEVLIPPYEKFEVTNIIQEGKRTHIHLRSKGIFSIYNCEWLKEKRCQDTPCDIRAGRGSGMDP</sequence>
<organism evidence="11 12">
    <name type="scientific">Jacana jacana</name>
    <name type="common">Wattled jacana</name>
    <name type="synonym">Parra jacana</name>
    <dbReference type="NCBI Taxonomy" id="54508"/>
    <lineage>
        <taxon>Eukaryota</taxon>
        <taxon>Metazoa</taxon>
        <taxon>Chordata</taxon>
        <taxon>Craniata</taxon>
        <taxon>Vertebrata</taxon>
        <taxon>Euteleostomi</taxon>
        <taxon>Archelosauria</taxon>
        <taxon>Archosauria</taxon>
        <taxon>Dinosauria</taxon>
        <taxon>Saurischia</taxon>
        <taxon>Theropoda</taxon>
        <taxon>Coelurosauria</taxon>
        <taxon>Aves</taxon>
        <taxon>Neognathae</taxon>
        <taxon>Neoaves</taxon>
        <taxon>Charadriiformes</taxon>
        <taxon>Jacanidae</taxon>
        <taxon>Jacana</taxon>
    </lineage>
</organism>
<dbReference type="AlphaFoldDB" id="A0A7L2YGN8"/>
<dbReference type="SUPFAM" id="SSF56399">
    <property type="entry name" value="ADP-ribosylation"/>
    <property type="match status" value="1"/>
</dbReference>
<dbReference type="PANTHER" id="PTHR10339:SF19">
    <property type="entry name" value="GPI-LINKED NAD(P)(+)--ARGININE ADP-RIBOSYLTRANSFERASE 1"/>
    <property type="match status" value="1"/>
</dbReference>
<keyword evidence="2 10" id="KW-0328">Glycosyltransferase</keyword>
<dbReference type="PRINTS" id="PR00970">
    <property type="entry name" value="RIBTRNSFRASE"/>
</dbReference>
<gene>
    <name evidence="11" type="primary">Madprt_0</name>
    <name evidence="11" type="ORF">JACJAC_R00788</name>
</gene>
<dbReference type="GO" id="GO:0046677">
    <property type="term" value="P:response to antibiotic"/>
    <property type="evidence" value="ECO:0007669"/>
    <property type="project" value="UniProtKB-ARBA"/>
</dbReference>
<dbReference type="FunFam" id="3.90.176.10:FF:000001">
    <property type="entry name" value="NAD(P)(+)--arginine ADP-ribosyltransferase"/>
    <property type="match status" value="1"/>
</dbReference>
<dbReference type="GO" id="GO:0005615">
    <property type="term" value="C:extracellular space"/>
    <property type="evidence" value="ECO:0007669"/>
    <property type="project" value="UniProtKB-ARBA"/>
</dbReference>
<keyword evidence="5" id="KW-0732">Signal</keyword>
<evidence type="ECO:0000256" key="6">
    <source>
        <dbReference type="ARBA" id="ARBA00022857"/>
    </source>
</evidence>
<keyword evidence="6 10" id="KW-0521">NADP</keyword>
<evidence type="ECO:0000256" key="7">
    <source>
        <dbReference type="ARBA" id="ARBA00023027"/>
    </source>
</evidence>
<dbReference type="GO" id="GO:0106274">
    <property type="term" value="F:NAD+-protein-arginine ADP-ribosyltransferase activity"/>
    <property type="evidence" value="ECO:0007669"/>
    <property type="project" value="UniProtKB-EC"/>
</dbReference>